<dbReference type="InterPro" id="IPR011051">
    <property type="entry name" value="RmlC_Cupin_sf"/>
</dbReference>
<dbReference type="EMBL" id="KZ613485">
    <property type="protein sequence ID" value="PMD20286.1"/>
    <property type="molecule type" value="Genomic_DNA"/>
</dbReference>
<name>A0A2J6Q240_9HELO</name>
<gene>
    <name evidence="1" type="ORF">NA56DRAFT_704614</name>
</gene>
<dbReference type="PANTHER" id="PTHR36156">
    <property type="entry name" value="SLR2101 PROTEIN"/>
    <property type="match status" value="1"/>
</dbReference>
<protein>
    <recommendedName>
        <fullName evidence="3">Cupin 2 conserved barrel domain-containing protein</fullName>
    </recommendedName>
</protein>
<dbReference type="STRING" id="1745343.A0A2J6Q240"/>
<keyword evidence="2" id="KW-1185">Reference proteome</keyword>
<dbReference type="SUPFAM" id="SSF51182">
    <property type="entry name" value="RmlC-like cupins"/>
    <property type="match status" value="1"/>
</dbReference>
<evidence type="ECO:0000313" key="1">
    <source>
        <dbReference type="EMBL" id="PMD20286.1"/>
    </source>
</evidence>
<dbReference type="PANTHER" id="PTHR36156:SF2">
    <property type="entry name" value="CUPIN TYPE-2 DOMAIN-CONTAINING PROTEIN"/>
    <property type="match status" value="1"/>
</dbReference>
<evidence type="ECO:0008006" key="3">
    <source>
        <dbReference type="Google" id="ProtNLM"/>
    </source>
</evidence>
<sequence length="190" mass="20254">MATLPDPRRIVLSNLPLPSALAGKEGAEPAVQVASALLPAVSELDGQAARHTVFTHPSVPTSNSGLDITLIERGLAIPGGANISFNDLAPGGKVPMHRTQTTDYDIFFHGSVTLITPDEAYDPKTGKGKLRETTCNPGDVVMLRGALHAWENRSSEWVRFISVMLGAKKTVVEIEGNAVAVKMLPDCFEV</sequence>
<dbReference type="Proteomes" id="UP000235672">
    <property type="component" value="Unassembled WGS sequence"/>
</dbReference>
<dbReference type="InterPro" id="IPR047142">
    <property type="entry name" value="OryJ/VirC-like"/>
</dbReference>
<accession>A0A2J6Q240</accession>
<proteinExistence type="predicted"/>
<evidence type="ECO:0000313" key="2">
    <source>
        <dbReference type="Proteomes" id="UP000235672"/>
    </source>
</evidence>
<reference evidence="1 2" key="1">
    <citation type="submission" date="2016-05" db="EMBL/GenBank/DDBJ databases">
        <title>A degradative enzymes factory behind the ericoid mycorrhizal symbiosis.</title>
        <authorList>
            <consortium name="DOE Joint Genome Institute"/>
            <person name="Martino E."/>
            <person name="Morin E."/>
            <person name="Grelet G."/>
            <person name="Kuo A."/>
            <person name="Kohler A."/>
            <person name="Daghino S."/>
            <person name="Barry K."/>
            <person name="Choi C."/>
            <person name="Cichocki N."/>
            <person name="Clum A."/>
            <person name="Copeland A."/>
            <person name="Hainaut M."/>
            <person name="Haridas S."/>
            <person name="Labutti K."/>
            <person name="Lindquist E."/>
            <person name="Lipzen A."/>
            <person name="Khouja H.-R."/>
            <person name="Murat C."/>
            <person name="Ohm R."/>
            <person name="Olson A."/>
            <person name="Spatafora J."/>
            <person name="Veneault-Fourrey C."/>
            <person name="Henrissat B."/>
            <person name="Grigoriev I."/>
            <person name="Martin F."/>
            <person name="Perotto S."/>
        </authorList>
    </citation>
    <scope>NUCLEOTIDE SEQUENCE [LARGE SCALE GENOMIC DNA]</scope>
    <source>
        <strain evidence="1 2">UAMH 7357</strain>
    </source>
</reference>
<dbReference type="InterPro" id="IPR014710">
    <property type="entry name" value="RmlC-like_jellyroll"/>
</dbReference>
<dbReference type="Gene3D" id="2.60.120.10">
    <property type="entry name" value="Jelly Rolls"/>
    <property type="match status" value="1"/>
</dbReference>
<organism evidence="1 2">
    <name type="scientific">Hyaloscypha hepaticicola</name>
    <dbReference type="NCBI Taxonomy" id="2082293"/>
    <lineage>
        <taxon>Eukaryota</taxon>
        <taxon>Fungi</taxon>
        <taxon>Dikarya</taxon>
        <taxon>Ascomycota</taxon>
        <taxon>Pezizomycotina</taxon>
        <taxon>Leotiomycetes</taxon>
        <taxon>Helotiales</taxon>
        <taxon>Hyaloscyphaceae</taxon>
        <taxon>Hyaloscypha</taxon>
    </lineage>
</organism>
<dbReference type="AlphaFoldDB" id="A0A2J6Q240"/>
<dbReference type="OrthoDB" id="5840532at2759"/>
<dbReference type="CDD" id="cd02231">
    <property type="entry name" value="cupin_BLL6423-like"/>
    <property type="match status" value="1"/>
</dbReference>